<dbReference type="Proteomes" id="UP001597036">
    <property type="component" value="Unassembled WGS sequence"/>
</dbReference>
<dbReference type="PANTHER" id="PTHR42307">
    <property type="entry name" value="PUP DEAMIDASE/DEPUPYLASE"/>
    <property type="match status" value="1"/>
</dbReference>
<dbReference type="GO" id="GO:0000502">
    <property type="term" value="C:proteasome complex"/>
    <property type="evidence" value="ECO:0007669"/>
    <property type="project" value="UniProtKB-KW"/>
</dbReference>
<comment type="caution">
    <text evidence="1">The sequence shown here is derived from an EMBL/GenBank/DDBJ whole genome shotgun (WGS) entry which is preliminary data.</text>
</comment>
<evidence type="ECO:0000313" key="1">
    <source>
        <dbReference type="EMBL" id="MFD0705294.1"/>
    </source>
</evidence>
<organism evidence="1 2">
    <name type="scientific">Alloscardovia venturai</name>
    <dbReference type="NCBI Taxonomy" id="1769421"/>
    <lineage>
        <taxon>Bacteria</taxon>
        <taxon>Bacillati</taxon>
        <taxon>Actinomycetota</taxon>
        <taxon>Actinomycetes</taxon>
        <taxon>Bifidobacteriales</taxon>
        <taxon>Bifidobacteriaceae</taxon>
        <taxon>Alloscardovia</taxon>
    </lineage>
</organism>
<gene>
    <name evidence="1" type="ORF">ACFQY8_06000</name>
</gene>
<dbReference type="RefSeq" id="WP_377938986.1">
    <property type="nucleotide sequence ID" value="NZ_JBHTHQ010000021.1"/>
</dbReference>
<dbReference type="InterPro" id="IPR004347">
    <property type="entry name" value="Pup_ligase/deamidase"/>
</dbReference>
<dbReference type="Pfam" id="PF03136">
    <property type="entry name" value="Pup_ligase"/>
    <property type="match status" value="1"/>
</dbReference>
<name>A0ABW2Y517_9BIFI</name>
<dbReference type="EMBL" id="JBHTHQ010000021">
    <property type="protein sequence ID" value="MFD0705294.1"/>
    <property type="molecule type" value="Genomic_DNA"/>
</dbReference>
<accession>A0ABW2Y517</accession>
<proteinExistence type="predicted"/>
<keyword evidence="2" id="KW-1185">Reference proteome</keyword>
<evidence type="ECO:0000313" key="2">
    <source>
        <dbReference type="Proteomes" id="UP001597036"/>
    </source>
</evidence>
<dbReference type="PANTHER" id="PTHR42307:SF3">
    <property type="entry name" value="PUP--PROTEIN LIGASE"/>
    <property type="match status" value="1"/>
</dbReference>
<keyword evidence="1" id="KW-0647">Proteasome</keyword>
<reference evidence="2" key="1">
    <citation type="journal article" date="2019" name="Int. J. Syst. Evol. Microbiol.">
        <title>The Global Catalogue of Microorganisms (GCM) 10K type strain sequencing project: providing services to taxonomists for standard genome sequencing and annotation.</title>
        <authorList>
            <consortium name="The Broad Institute Genomics Platform"/>
            <consortium name="The Broad Institute Genome Sequencing Center for Infectious Disease"/>
            <person name="Wu L."/>
            <person name="Ma J."/>
        </authorList>
    </citation>
    <scope>NUCLEOTIDE SEQUENCE [LARGE SCALE GENOMIC DNA]</scope>
    <source>
        <strain evidence="2">CCM 8604</strain>
    </source>
</reference>
<sequence>MPQLRDSSNSQPLPAQESDTSFERIFGIETEYGVSVTGISHDSAQISEHSGGLTDAAHVAARMFEPVMKTSHSSNTYTANGSRLYLDVGSHPEYATAEARTVRDAVLLDVAGERTMRELALAAQSSLRDELRDNALNVHVYKNNSDSRGHSFGCHENYLLRRSVSLSFLNRAFIPFLATRQIFAGAGTIRNGQFQISQRSDFLDDTISSATTRSRPMINTRDEAHADARIYRRLHVIVGDSNISQRATWMKMMTAHLVLCALECASRGCHDYEKEVGHQWPTLAHAGEDMKHVSRDCECNFFLSLTNGNTLTAVDIQKFYRTVAEKFLLFHGRDLARDIYDDAQECLKVWETTLNDISSGSVHALSSWVDWAAKHELLTQFKANGVSASRMAQVDLAYHDIAHRGVVDALHRSGRIMPLYTHDDISCAQSNAPQDTRAALRAQFIQAAQESPYEWSVDWTSVTVTDRNSRHCSAHLLNPFVYEQSREFRDVMAVLSKNQRIVNEPMLPLI</sequence>
<protein>
    <submittedName>
        <fullName evidence="1">Proteasome accessory factor PafA2 family protein</fullName>
    </submittedName>
</protein>